<keyword evidence="2" id="KW-1185">Reference proteome</keyword>
<name>A0AAF0UIV5_SOLVR</name>
<dbReference type="Proteomes" id="UP001234989">
    <property type="component" value="Chromosome 9"/>
</dbReference>
<reference evidence="1" key="1">
    <citation type="submission" date="2023-08" db="EMBL/GenBank/DDBJ databases">
        <title>A de novo genome assembly of Solanum verrucosum Schlechtendal, a Mexican diploid species geographically isolated from the other diploid A-genome species in potato relatives.</title>
        <authorList>
            <person name="Hosaka K."/>
        </authorList>
    </citation>
    <scope>NUCLEOTIDE SEQUENCE</scope>
    <source>
        <tissue evidence="1">Young leaves</tissue>
    </source>
</reference>
<dbReference type="AlphaFoldDB" id="A0AAF0UIV5"/>
<sequence length="50" mass="6069">MMSHTENEKKDSWKKMENSTHFVVFKWLRLSIALTTMNFHDLRTPQSSLW</sequence>
<dbReference type="EMBL" id="CP133620">
    <property type="protein sequence ID" value="WMV47228.1"/>
    <property type="molecule type" value="Genomic_DNA"/>
</dbReference>
<evidence type="ECO:0000313" key="1">
    <source>
        <dbReference type="EMBL" id="WMV47228.1"/>
    </source>
</evidence>
<gene>
    <name evidence="1" type="ORF">MTR67_040613</name>
</gene>
<accession>A0AAF0UIV5</accession>
<protein>
    <submittedName>
        <fullName evidence="1">Uncharacterized protein</fullName>
    </submittedName>
</protein>
<proteinExistence type="predicted"/>
<organism evidence="1 2">
    <name type="scientific">Solanum verrucosum</name>
    <dbReference type="NCBI Taxonomy" id="315347"/>
    <lineage>
        <taxon>Eukaryota</taxon>
        <taxon>Viridiplantae</taxon>
        <taxon>Streptophyta</taxon>
        <taxon>Embryophyta</taxon>
        <taxon>Tracheophyta</taxon>
        <taxon>Spermatophyta</taxon>
        <taxon>Magnoliopsida</taxon>
        <taxon>eudicotyledons</taxon>
        <taxon>Gunneridae</taxon>
        <taxon>Pentapetalae</taxon>
        <taxon>asterids</taxon>
        <taxon>lamiids</taxon>
        <taxon>Solanales</taxon>
        <taxon>Solanaceae</taxon>
        <taxon>Solanoideae</taxon>
        <taxon>Solaneae</taxon>
        <taxon>Solanum</taxon>
    </lineage>
</organism>
<evidence type="ECO:0000313" key="2">
    <source>
        <dbReference type="Proteomes" id="UP001234989"/>
    </source>
</evidence>